<dbReference type="InterPro" id="IPR017853">
    <property type="entry name" value="GH"/>
</dbReference>
<dbReference type="Gene3D" id="3.20.20.300">
    <property type="entry name" value="Glycoside hydrolase, family 3, N-terminal domain"/>
    <property type="match status" value="1"/>
</dbReference>
<protein>
    <recommendedName>
        <fullName evidence="9">Beta-glucosidase</fullName>
    </recommendedName>
</protein>
<evidence type="ECO:0000259" key="7">
    <source>
        <dbReference type="Pfam" id="PF01915"/>
    </source>
</evidence>
<proteinExistence type="inferred from homology"/>
<dbReference type="Pfam" id="PF00933">
    <property type="entry name" value="Glyco_hydro_3"/>
    <property type="match status" value="1"/>
</dbReference>
<accession>A0A9I9DLT2</accession>
<evidence type="ECO:0008006" key="9">
    <source>
        <dbReference type="Google" id="ProtNLM"/>
    </source>
</evidence>
<feature type="domain" description="Glycoside hydrolase family 3 N-terminal" evidence="6">
    <location>
        <begin position="29"/>
        <end position="351"/>
    </location>
</feature>
<evidence type="ECO:0000313" key="8">
    <source>
        <dbReference type="EnsemblPlants" id="MELO3C020568.2.1"/>
    </source>
</evidence>
<dbReference type="SUPFAM" id="SSF52279">
    <property type="entry name" value="Beta-D-glucan exohydrolase, C-terminal domain"/>
    <property type="match status" value="1"/>
</dbReference>
<dbReference type="PANTHER" id="PTHR30620:SF33">
    <property type="entry name" value="BETA-D-GLUCAN EXOHYDROLASE-LIKE PROTEIN-RELATED"/>
    <property type="match status" value="1"/>
</dbReference>
<evidence type="ECO:0000256" key="4">
    <source>
        <dbReference type="RuleBase" id="RU361161"/>
    </source>
</evidence>
<feature type="domain" description="Glycoside hydrolase family 3 C-terminal" evidence="7">
    <location>
        <begin position="438"/>
        <end position="648"/>
    </location>
</feature>
<evidence type="ECO:0000256" key="1">
    <source>
        <dbReference type="ARBA" id="ARBA00005336"/>
    </source>
</evidence>
<dbReference type="Gramene" id="MELO3C020568.2.1">
    <property type="protein sequence ID" value="MELO3C020568.2.1"/>
    <property type="gene ID" value="MELO3C020568.2"/>
</dbReference>
<reference evidence="8" key="1">
    <citation type="submission" date="2023-03" db="UniProtKB">
        <authorList>
            <consortium name="EnsemblPlants"/>
        </authorList>
    </citation>
    <scope>IDENTIFICATION</scope>
</reference>
<dbReference type="InterPro" id="IPR036962">
    <property type="entry name" value="Glyco_hydro_3_N_sf"/>
</dbReference>
<evidence type="ECO:0000256" key="3">
    <source>
        <dbReference type="ARBA" id="ARBA00023295"/>
    </source>
</evidence>
<sequence length="650" mass="71391">MEGKSDCLYRNAGAAIEDRIKDLLSRMSLREKIGQMTQIERSVVTPSALTDLAIGSVLNGGGSLPFDKALSSDWADMVDGFQSLALQSRLGIPIIYGIDAVHGNNNVYGATIFPHNVGLGATRDGKLVRRIGRVTALEVRASGVHYAFAPCLAVSRDPRWGRCYESYSEDTEVVRKMTSLVEGLQGKPPKGYPKGYPFVAGRNNVIACAKHFVGDGGTDKGLNEGNTIIDSYDELERIHMAPYLDCIAQGVSTVMASYSSWNGNPLHAHHFLLTQVLKEKLGFKGFVISDWEALDRLSNPRGSNYRSMIFICKVMVPFRYEEFIKDLLSLVESGEIPIARIDDAVERILRVKFVAGLFEHPFSDRSLIDVVESQSRKGSERKNLNEGKRSKKKIAVVPDKEQEEGMRSERKKQKCVSSVRPSRVIHRDLAREAVRKSLVLLRNGKDPMKPFLPLDRKAKKILVAGSHADDLGYQCGGWTISWNGSTGRTTIGTTILDAIKEAVGDQTKVIYEQNPSAVTLDDQDISFAIVAIGESPYAESAGDDSKLIIPFNGNEIVKAVAGKIPTLVILISGRPLVLEPTVIENVEALVAAWLPGSEGDGITDVIFGDYNFSGRLPVTWFKTVEQLPVHAENNLQDSLFPFGFGLSYGK</sequence>
<dbReference type="Gene3D" id="3.40.50.1700">
    <property type="entry name" value="Glycoside hydrolase family 3 C-terminal domain"/>
    <property type="match status" value="1"/>
</dbReference>
<dbReference type="PRINTS" id="PR00133">
    <property type="entry name" value="GLHYDRLASE3"/>
</dbReference>
<dbReference type="EnsemblPlants" id="MELO3C020568.2.1">
    <property type="protein sequence ID" value="MELO3C020568.2.1"/>
    <property type="gene ID" value="MELO3C020568.2"/>
</dbReference>
<feature type="region of interest" description="Disordered" evidence="5">
    <location>
        <begin position="378"/>
        <end position="413"/>
    </location>
</feature>
<dbReference type="GO" id="GO:0008422">
    <property type="term" value="F:beta-glucosidase activity"/>
    <property type="evidence" value="ECO:0007669"/>
    <property type="project" value="TreeGrafter"/>
</dbReference>
<dbReference type="InterPro" id="IPR051915">
    <property type="entry name" value="Cellulose_Degrad_GH3"/>
</dbReference>
<dbReference type="InterPro" id="IPR036881">
    <property type="entry name" value="Glyco_hydro_3_C_sf"/>
</dbReference>
<dbReference type="FunFam" id="3.40.50.1700:FF:000002">
    <property type="entry name" value="Glycosyl hydrolase family protein"/>
    <property type="match status" value="1"/>
</dbReference>
<name>A0A9I9DLT2_CUCME</name>
<dbReference type="FunFam" id="3.20.20.300:FF:000003">
    <property type="entry name" value="Beta-D-glucan exohydrolase isoenzyme ExoI"/>
    <property type="match status" value="1"/>
</dbReference>
<feature type="compositionally biased region" description="Basic and acidic residues" evidence="5">
    <location>
        <begin position="378"/>
        <end position="388"/>
    </location>
</feature>
<keyword evidence="3 4" id="KW-0326">Glycosidase</keyword>
<dbReference type="SUPFAM" id="SSF51445">
    <property type="entry name" value="(Trans)glycosidases"/>
    <property type="match status" value="1"/>
</dbReference>
<dbReference type="GO" id="GO:0009251">
    <property type="term" value="P:glucan catabolic process"/>
    <property type="evidence" value="ECO:0007669"/>
    <property type="project" value="TreeGrafter"/>
</dbReference>
<feature type="compositionally biased region" description="Basic and acidic residues" evidence="5">
    <location>
        <begin position="398"/>
        <end position="408"/>
    </location>
</feature>
<dbReference type="PANTHER" id="PTHR30620">
    <property type="entry name" value="PERIPLASMIC BETA-GLUCOSIDASE-RELATED"/>
    <property type="match status" value="1"/>
</dbReference>
<keyword evidence="2 4" id="KW-0378">Hydrolase</keyword>
<evidence type="ECO:0000256" key="2">
    <source>
        <dbReference type="ARBA" id="ARBA00022801"/>
    </source>
</evidence>
<dbReference type="PROSITE" id="PS00775">
    <property type="entry name" value="GLYCOSYL_HYDROL_F3"/>
    <property type="match status" value="1"/>
</dbReference>
<evidence type="ECO:0000256" key="5">
    <source>
        <dbReference type="SAM" id="MobiDB-lite"/>
    </source>
</evidence>
<organism evidence="8">
    <name type="scientific">Cucumis melo</name>
    <name type="common">Muskmelon</name>
    <dbReference type="NCBI Taxonomy" id="3656"/>
    <lineage>
        <taxon>Eukaryota</taxon>
        <taxon>Viridiplantae</taxon>
        <taxon>Streptophyta</taxon>
        <taxon>Embryophyta</taxon>
        <taxon>Tracheophyta</taxon>
        <taxon>Spermatophyta</taxon>
        <taxon>Magnoliopsida</taxon>
        <taxon>eudicotyledons</taxon>
        <taxon>Gunneridae</taxon>
        <taxon>Pentapetalae</taxon>
        <taxon>rosids</taxon>
        <taxon>fabids</taxon>
        <taxon>Cucurbitales</taxon>
        <taxon>Cucurbitaceae</taxon>
        <taxon>Benincaseae</taxon>
        <taxon>Cucumis</taxon>
    </lineage>
</organism>
<comment type="similarity">
    <text evidence="1 4">Belongs to the glycosyl hydrolase 3 family.</text>
</comment>
<dbReference type="Pfam" id="PF01915">
    <property type="entry name" value="Glyco_hydro_3_C"/>
    <property type="match status" value="1"/>
</dbReference>
<dbReference type="InterPro" id="IPR019800">
    <property type="entry name" value="Glyco_hydro_3_AS"/>
</dbReference>
<dbReference type="AlphaFoldDB" id="A0A9I9DLT2"/>
<evidence type="ECO:0000259" key="6">
    <source>
        <dbReference type="Pfam" id="PF00933"/>
    </source>
</evidence>
<dbReference type="InterPro" id="IPR001764">
    <property type="entry name" value="Glyco_hydro_3_N"/>
</dbReference>
<dbReference type="InterPro" id="IPR002772">
    <property type="entry name" value="Glyco_hydro_3_C"/>
</dbReference>